<dbReference type="CDD" id="cd09461">
    <property type="entry name" value="LIM3_Enigma_like_1"/>
    <property type="match status" value="1"/>
</dbReference>
<dbReference type="Pfam" id="PF00412">
    <property type="entry name" value="LIM"/>
    <property type="match status" value="4"/>
</dbReference>
<organism evidence="7 8">
    <name type="scientific">Anopheles stephensi</name>
    <name type="common">Indo-Pakistan malaria mosquito</name>
    <dbReference type="NCBI Taxonomy" id="30069"/>
    <lineage>
        <taxon>Eukaryota</taxon>
        <taxon>Metazoa</taxon>
        <taxon>Ecdysozoa</taxon>
        <taxon>Arthropoda</taxon>
        <taxon>Hexapoda</taxon>
        <taxon>Insecta</taxon>
        <taxon>Pterygota</taxon>
        <taxon>Neoptera</taxon>
        <taxon>Endopterygota</taxon>
        <taxon>Diptera</taxon>
        <taxon>Nematocera</taxon>
        <taxon>Culicoidea</taxon>
        <taxon>Culicidae</taxon>
        <taxon>Anophelinae</taxon>
        <taxon>Anopheles</taxon>
    </lineage>
</organism>
<dbReference type="InterPro" id="IPR006643">
    <property type="entry name" value="Zasp-like_motif"/>
</dbReference>
<evidence type="ECO:0000313" key="8">
    <source>
        <dbReference type="Proteomes" id="UP000076408"/>
    </source>
</evidence>
<dbReference type="FunFam" id="2.10.110.10:FF:000069">
    <property type="entry name" value="Uncharacterized protein, isoform Z"/>
    <property type="match status" value="1"/>
</dbReference>
<dbReference type="Pfam" id="PF15936">
    <property type="entry name" value="DUF4749"/>
    <property type="match status" value="1"/>
</dbReference>
<evidence type="ECO:0000256" key="6">
    <source>
        <dbReference type="SAM" id="MobiDB-lite"/>
    </source>
</evidence>
<dbReference type="PROSITE" id="PS00478">
    <property type="entry name" value="LIM_DOMAIN_1"/>
    <property type="match status" value="2"/>
</dbReference>
<feature type="compositionally biased region" description="Pro residues" evidence="6">
    <location>
        <begin position="1108"/>
        <end position="1117"/>
    </location>
</feature>
<dbReference type="VEuPathDB" id="VectorBase:ASTE005624"/>
<feature type="compositionally biased region" description="Low complexity" evidence="6">
    <location>
        <begin position="1760"/>
        <end position="1792"/>
    </location>
</feature>
<evidence type="ECO:0008006" key="9">
    <source>
        <dbReference type="Google" id="ProtNLM"/>
    </source>
</evidence>
<accession>A0A182Y810</accession>
<feature type="region of interest" description="Disordered" evidence="6">
    <location>
        <begin position="1746"/>
        <end position="1817"/>
    </location>
</feature>
<reference evidence="8" key="1">
    <citation type="journal article" date="2014" name="Genome Biol.">
        <title>Genome analysis of a major urban malaria vector mosquito, Anopheles stephensi.</title>
        <authorList>
            <person name="Jiang X."/>
            <person name="Peery A."/>
            <person name="Hall A.B."/>
            <person name="Sharma A."/>
            <person name="Chen X.G."/>
            <person name="Waterhouse R.M."/>
            <person name="Komissarov A."/>
            <person name="Riehle M.M."/>
            <person name="Shouche Y."/>
            <person name="Sharakhova M.V."/>
            <person name="Lawson D."/>
            <person name="Pakpour N."/>
            <person name="Arensburger P."/>
            <person name="Davidson V.L."/>
            <person name="Eiglmeier K."/>
            <person name="Emrich S."/>
            <person name="George P."/>
            <person name="Kennedy R.C."/>
            <person name="Mane S.P."/>
            <person name="Maslen G."/>
            <person name="Oringanje C."/>
            <person name="Qi Y."/>
            <person name="Settlage R."/>
            <person name="Tojo M."/>
            <person name="Tubio J.M."/>
            <person name="Unger M.F."/>
            <person name="Wang B."/>
            <person name="Vernick K.D."/>
            <person name="Ribeiro J.M."/>
            <person name="James A.A."/>
            <person name="Michel K."/>
            <person name="Riehle M.A."/>
            <person name="Luckhart S."/>
            <person name="Sharakhov I.V."/>
            <person name="Tu Z."/>
        </authorList>
    </citation>
    <scope>NUCLEOTIDE SEQUENCE [LARGE SCALE GENOMIC DNA]</scope>
    <source>
        <strain evidence="8">Indian</strain>
    </source>
</reference>
<dbReference type="GO" id="GO:0051371">
    <property type="term" value="F:muscle alpha-actinin binding"/>
    <property type="evidence" value="ECO:0007669"/>
    <property type="project" value="TreeGrafter"/>
</dbReference>
<dbReference type="CDD" id="cd09455">
    <property type="entry name" value="LIM1_Enigma_like_1"/>
    <property type="match status" value="1"/>
</dbReference>
<feature type="region of interest" description="Disordered" evidence="6">
    <location>
        <begin position="1628"/>
        <end position="1733"/>
    </location>
</feature>
<keyword evidence="2" id="KW-0963">Cytoplasm</keyword>
<dbReference type="PROSITE" id="PS50106">
    <property type="entry name" value="PDZ"/>
    <property type="match status" value="1"/>
</dbReference>
<feature type="compositionally biased region" description="Polar residues" evidence="6">
    <location>
        <begin position="869"/>
        <end position="881"/>
    </location>
</feature>
<sequence>MESGGVGQNPNRLVNGGSVADQAGLMAGDALIKVNGTEVFNMRHKEAQDVIVAAGNSFELTVSRGGATWRPSVTPTGSLPSPSPSLPGNITPVTRTSLAATPQEMKPIGSGHNTAAKPFAAVNGNDGQIKSIVNNQYNTPVGMYSDETIAETLSSQAEVLAGGVLGVNFKKNERVYSPANSEVYKLLHEQGDDPEPAQQQQQQQQPQQQYQQQQQPQSPHHLSNSGSGTNTVTRHVSAPVDRPVAPAANGLPPGQNICASCERLIVHAIGGYATAGRLPVGSLVPGARPRGPSPLPPQMQGQVPRPPMPKPPMMQPQPQRPAPQAAPNQQAAPPKVAFPPQQQQQQQQQAPAPAPAPGSAFRPAPNTAPRSGIPPKVHSDGVFVRIKDKNLHADCFKCATCGTSLKNQGYFNLNDKLYCDIHARLAALNSPPPGTNGMVPVAVTKPGHKTGVSAISAALNAHANLNGRSQSPYGNNTITVGQSPSHSRSSSTTSSSGYCNSSSLSPVQSNKVSPLHSRTSSENELIDRSHSSNSNSSSTFELTGPIAFPACPSSPLPPPPPPLPPMEENTAQLVQPEAANGSAEPQLVFGANGLAAPAPPDGETQPDAGGSESGTVTQNEFGFYYQTMGGRVIRSVLPPGKNSTYKVNQNNITPKPFGAPLPVSPLAQVQPPASYPPVAGSVPTPFSAALVGAQAPAPAPVAAPAPAPMAAPAAPLAAPAPAMAPAPVPTPQEKDGSEETPAEAEEKAGEEEEDAGRERSESPAPVFAWPPKPEVVDTIPTATPIYIPPPETQRVIIKPITVVPPMKVKEKSKTPPDGPQEQQSKQSKSAPELSHRAGQEDHHQQQQQQDEEDLSESYGMTTTTTTTTANSASSEEYRMYQTQTSQPIVTYYETPQYELENPFSSGQRSAQASTGAMSDASYTHFVFRDPPPEEEEEEEAIVEEPPEVQPVAGSTATATDTDRPAKRVEFVDYGRELERYVRAEQEKEARRRALEAEMAEAAKRPEEPPHYSLPSIPSAEPPQLPPSAIPNPTPKQWQSALVQALCVAPPDPIHLTADQIEEANFMRSRNEAYRREQEETKMRQLEALRRQVDALERRLGKQPEPEPEPLPVGPPLEVPRKGEVMAKLLATSTTRSQRFPAHYVPVVPLPAETEPYFPPPHSMEPIRSEKISSMRNESPFVEALKTAPYTPFQQFGREIPSQMEDLPVPSGRLSMMDALATAPERPYTPFSEVRFDRSSEVYQEMVREQPSVPVDPDRQCSAFANVGGNRTPKPFVPIVPEIREIPPEPTPKEERSPEKASESSRRSSTRVAAVPKVISTEETRRCSQTVAQTVESRRSSTATVESRRAESGGQDSRRGSGGTGSEPTPPKSATSKPETIPPYPGRDSHPPEHYSLALRRETSSPLNKPAEIPPYQRKWFNLPTQNPPRTPEPEELRTNVPLAFVNTHSHTANLSKPIAKPPGPVNKPPAPYTTIQNRTIPVVQPQPPELDAELAQYHSAHARLQHKGVIDRGQSFTPSLILTKHATTIPYYQHQLGFEEYFAEVKEFDGHTTPQPSRTKSPAFGPPPNPLKPHVPPSREGIPVESGLYLSMGKLHGVPWYANKDHVPADIQKKMQEQLHLEATQRYGRSVQQHHQEVTSHQQVTMSSSSSVTTSEQHQQQQQQQRMSREQASAERAVQSAQQVGNALIQKRTRFVEEHESSSRSQSVSRNANSESSRYSSKIKEDEAPQKGFVAQQTRRFSGQDEALNIPPQPTEQELKQQQQQQQEQEQAALIQQLQEEQQKRQIAAAAKPAPPPAPIRHVEPPTPKPAPPPTHFPETDLFAEEFVDHFPSISARKASVLLPPKPAVGRSDCVSPSSFKAQFNEFMIGAGPMPPMPPMREEDEGKPADDRSDTQKLIQSWPPQLPPQVTAPVAVATNTNAPPANGAAPPTPGSKPSSRSNSTAFLDFLNRPTFNPNTDRSTVGAGTNSFNKGRAACSTSAPNRGRGVMNKAVGPGGRVPLCGCCQQQIRSPGQRIEEVDYATMLLDSSVSKLACMNNNADYRKQASNVVKDMLEARLRKTDANVRAKNKENLHSNGSHTPSLARTPVFPLGSTNGKTDDIKPVPPYMNGSNVVPSKAAAAFNGTHTNGQHDLTVYPVQTTVPSLAADLGKVILRQKNHNAADVNGSQAPINGRKVSSELTSHARDRRSYVERNNNLAPYDKKQAQQEIATPQEQDPVANGSALALLKDKIPICNVCDHKIVTGPFITALGRIWCPDHFICHNANCKRPLADIGFVEEKGDLYCEYCFEEFLAPLCSKCNGRVKGDCLNAIGKQFHPECFKCTYCGKQFGNSPFFLEEGDPYCEKDWNDLFTTKCFACGFPVEAGDKWVEALNNNYHSQCFNCTSCKKNLEGQSFFAKGGRPFCKNHAR</sequence>
<feature type="region of interest" description="Disordered" evidence="6">
    <location>
        <begin position="982"/>
        <end position="1037"/>
    </location>
</feature>
<dbReference type="VEuPathDB" id="VectorBase:ASTE000563"/>
<dbReference type="OMA" id="HVAFNDE"/>
<feature type="compositionally biased region" description="Low complexity" evidence="6">
    <location>
        <begin position="1703"/>
        <end position="1714"/>
    </location>
</feature>
<feature type="compositionally biased region" description="Polar residues" evidence="6">
    <location>
        <begin position="1326"/>
        <end position="1344"/>
    </location>
</feature>
<feature type="compositionally biased region" description="Pro residues" evidence="6">
    <location>
        <begin position="552"/>
        <end position="565"/>
    </location>
</feature>
<dbReference type="SUPFAM" id="SSF50156">
    <property type="entry name" value="PDZ domain-like"/>
    <property type="match status" value="1"/>
</dbReference>
<keyword evidence="8" id="KW-1185">Reference proteome</keyword>
<evidence type="ECO:0000256" key="5">
    <source>
        <dbReference type="ARBA" id="ARBA00023038"/>
    </source>
</evidence>
<feature type="region of interest" description="Disordered" evidence="6">
    <location>
        <begin position="1549"/>
        <end position="1577"/>
    </location>
</feature>
<feature type="compositionally biased region" description="Polar residues" evidence="6">
    <location>
        <begin position="466"/>
        <end position="482"/>
    </location>
</feature>
<dbReference type="InterPro" id="IPR036034">
    <property type="entry name" value="PDZ_sf"/>
</dbReference>
<dbReference type="CDD" id="cd08368">
    <property type="entry name" value="LIM"/>
    <property type="match status" value="1"/>
</dbReference>
<feature type="compositionally biased region" description="Basic and acidic residues" evidence="6">
    <location>
        <begin position="1386"/>
        <end position="1402"/>
    </location>
</feature>
<feature type="region of interest" description="Disordered" evidence="6">
    <location>
        <begin position="1097"/>
        <end position="1118"/>
    </location>
</feature>
<feature type="compositionally biased region" description="Polar residues" evidence="6">
    <location>
        <begin position="218"/>
        <end position="234"/>
    </location>
</feature>
<dbReference type="SUPFAM" id="SSF57716">
    <property type="entry name" value="Glucocorticoid receptor-like (DNA-binding domain)"/>
    <property type="match status" value="3"/>
</dbReference>
<dbReference type="SMART" id="SM00228">
    <property type="entry name" value="PDZ"/>
    <property type="match status" value="1"/>
</dbReference>
<evidence type="ECO:0000256" key="2">
    <source>
        <dbReference type="ARBA" id="ARBA00022490"/>
    </source>
</evidence>
<feature type="compositionally biased region" description="Basic and acidic residues" evidence="6">
    <location>
        <begin position="1281"/>
        <end position="1305"/>
    </location>
</feature>
<dbReference type="GO" id="GO:0061061">
    <property type="term" value="P:muscle structure development"/>
    <property type="evidence" value="ECO:0007669"/>
    <property type="project" value="TreeGrafter"/>
</dbReference>
<feature type="compositionally biased region" description="Low complexity" evidence="6">
    <location>
        <begin position="1908"/>
        <end position="1929"/>
    </location>
</feature>
<dbReference type="GO" id="GO:0003779">
    <property type="term" value="F:actin binding"/>
    <property type="evidence" value="ECO:0007669"/>
    <property type="project" value="TreeGrafter"/>
</dbReference>
<feature type="compositionally biased region" description="Basic and acidic residues" evidence="6">
    <location>
        <begin position="1880"/>
        <end position="1895"/>
    </location>
</feature>
<dbReference type="SMART" id="SM00132">
    <property type="entry name" value="LIM"/>
    <property type="match status" value="4"/>
</dbReference>
<dbReference type="VEuPathDB" id="VectorBase:ASTEI04596"/>
<dbReference type="FunFam" id="2.10.110.10:FF:000073">
    <property type="entry name" value="Uncharacterized protein, isoform Z"/>
    <property type="match status" value="1"/>
</dbReference>
<feature type="compositionally biased region" description="Low complexity" evidence="6">
    <location>
        <begin position="1639"/>
        <end position="1666"/>
    </location>
</feature>
<dbReference type="GO" id="GO:0001725">
    <property type="term" value="C:stress fiber"/>
    <property type="evidence" value="ECO:0007669"/>
    <property type="project" value="TreeGrafter"/>
</dbReference>
<dbReference type="PANTHER" id="PTHR24214">
    <property type="entry name" value="PDZ AND LIM DOMAIN PROTEIN ZASP"/>
    <property type="match status" value="1"/>
</dbReference>
<feature type="region of interest" description="Disordered" evidence="6">
    <location>
        <begin position="2164"/>
        <end position="2189"/>
    </location>
</feature>
<feature type="compositionally biased region" description="Pro residues" evidence="6">
    <location>
        <begin position="1793"/>
        <end position="1816"/>
    </location>
</feature>
<feature type="compositionally biased region" description="Basic and acidic residues" evidence="6">
    <location>
        <begin position="982"/>
        <end position="1009"/>
    </location>
</feature>
<feature type="compositionally biased region" description="Low complexity" evidence="6">
    <location>
        <begin position="322"/>
        <end position="365"/>
    </location>
</feature>
<evidence type="ECO:0000256" key="1">
    <source>
        <dbReference type="ARBA" id="ARBA00004496"/>
    </source>
</evidence>
<feature type="compositionally biased region" description="Low complexity" evidence="6">
    <location>
        <begin position="198"/>
        <end position="217"/>
    </location>
</feature>
<feature type="compositionally biased region" description="Low complexity" evidence="6">
    <location>
        <begin position="483"/>
        <end position="505"/>
    </location>
</feature>
<feature type="compositionally biased region" description="Polar residues" evidence="6">
    <location>
        <begin position="902"/>
        <end position="916"/>
    </location>
</feature>
<evidence type="ECO:0000256" key="4">
    <source>
        <dbReference type="ARBA" id="ARBA00022833"/>
    </source>
</evidence>
<feature type="region of interest" description="Disordered" evidence="6">
    <location>
        <begin position="900"/>
        <end position="970"/>
    </location>
</feature>
<feature type="compositionally biased region" description="Basic and acidic residues" evidence="6">
    <location>
        <begin position="833"/>
        <end position="844"/>
    </location>
</feature>
<feature type="compositionally biased region" description="Pro residues" evidence="6">
    <location>
        <begin position="304"/>
        <end position="321"/>
    </location>
</feature>
<feature type="region of interest" description="Disordered" evidence="6">
    <location>
        <begin position="1263"/>
        <end position="1434"/>
    </location>
</feature>
<dbReference type="STRING" id="30069.A0A182Y810"/>
<keyword evidence="4" id="KW-0862">Zinc</keyword>
<dbReference type="VEuPathDB" id="VectorBase:ASTEI20_034210"/>
<feature type="region of interest" description="Disordered" evidence="6">
    <location>
        <begin position="719"/>
        <end position="881"/>
    </location>
</feature>
<dbReference type="FunFam" id="2.10.110.10:FF:000060">
    <property type="entry name" value="Uncharacterized protein, isoform Z"/>
    <property type="match status" value="1"/>
</dbReference>
<dbReference type="Gene3D" id="2.30.42.10">
    <property type="match status" value="1"/>
</dbReference>
<dbReference type="Proteomes" id="UP000076408">
    <property type="component" value="Unassembled WGS sequence"/>
</dbReference>
<feature type="compositionally biased region" description="Basic and acidic residues" evidence="6">
    <location>
        <begin position="960"/>
        <end position="970"/>
    </location>
</feature>
<feature type="region of interest" description="Disordered" evidence="6">
    <location>
        <begin position="591"/>
        <end position="614"/>
    </location>
</feature>
<evidence type="ECO:0000256" key="3">
    <source>
        <dbReference type="ARBA" id="ARBA00022723"/>
    </source>
</evidence>
<proteinExistence type="predicted"/>
<feature type="compositionally biased region" description="Pro residues" evidence="6">
    <location>
        <begin position="1564"/>
        <end position="1576"/>
    </location>
</feature>
<comment type="subcellular location">
    <subcellularLocation>
        <location evidence="1">Cytoplasm</location>
    </subcellularLocation>
</comment>
<feature type="compositionally biased region" description="Pro residues" evidence="6">
    <location>
        <begin position="1019"/>
        <end position="1033"/>
    </location>
</feature>
<feature type="region of interest" description="Disordered" evidence="6">
    <location>
        <begin position="1874"/>
        <end position="1984"/>
    </location>
</feature>
<name>A0A182Y810_ANOST</name>
<keyword evidence="3" id="KW-0479">Metal-binding</keyword>
<dbReference type="GO" id="GO:0046872">
    <property type="term" value="F:metal ion binding"/>
    <property type="evidence" value="ECO:0007669"/>
    <property type="project" value="UniProtKB-KW"/>
</dbReference>
<dbReference type="InterPro" id="IPR001781">
    <property type="entry name" value="Znf_LIM"/>
</dbReference>
<keyword evidence="5" id="KW-0440">LIM domain</keyword>
<feature type="region of interest" description="Disordered" evidence="6">
    <location>
        <begin position="466"/>
        <end position="568"/>
    </location>
</feature>
<dbReference type="FunFam" id="2.10.110.10:FF:000067">
    <property type="entry name" value="Uncharacterized protein, isoform Z"/>
    <property type="match status" value="1"/>
</dbReference>
<dbReference type="GO" id="GO:0005912">
    <property type="term" value="C:adherens junction"/>
    <property type="evidence" value="ECO:0007669"/>
    <property type="project" value="TreeGrafter"/>
</dbReference>
<evidence type="ECO:0000313" key="7">
    <source>
        <dbReference type="EnsemblMetazoa" id="ASTEI04596-PA"/>
    </source>
</evidence>
<dbReference type="PANTHER" id="PTHR24214:SF38">
    <property type="entry name" value="PDZ AND LIM DOMAIN PROTEIN ZASP-RELATED"/>
    <property type="match status" value="1"/>
</dbReference>
<feature type="compositionally biased region" description="Polar residues" evidence="6">
    <location>
        <begin position="506"/>
        <end position="518"/>
    </location>
</feature>
<dbReference type="GO" id="GO:0030018">
    <property type="term" value="C:Z disc"/>
    <property type="evidence" value="ECO:0007669"/>
    <property type="project" value="TreeGrafter"/>
</dbReference>
<reference evidence="7" key="2">
    <citation type="submission" date="2020-05" db="UniProtKB">
        <authorList>
            <consortium name="EnsemblMetazoa"/>
        </authorList>
    </citation>
    <scope>IDENTIFICATION</scope>
    <source>
        <strain evidence="7">Indian</strain>
    </source>
</reference>
<feature type="compositionally biased region" description="Polar residues" evidence="6">
    <location>
        <begin position="1953"/>
        <end position="1983"/>
    </location>
</feature>
<feature type="region of interest" description="Disordered" evidence="6">
    <location>
        <begin position="190"/>
        <end position="234"/>
    </location>
</feature>
<dbReference type="EnsemblMetazoa" id="ASTEI04596-RA">
    <property type="protein sequence ID" value="ASTEI04596-PA"/>
    <property type="gene ID" value="ASTEI04596"/>
</dbReference>
<dbReference type="Pfam" id="PF00595">
    <property type="entry name" value="PDZ"/>
    <property type="match status" value="1"/>
</dbReference>
<dbReference type="GO" id="GO:0031941">
    <property type="term" value="C:filamentous actin"/>
    <property type="evidence" value="ECO:0007669"/>
    <property type="project" value="TreeGrafter"/>
</dbReference>
<dbReference type="GO" id="GO:0030036">
    <property type="term" value="P:actin cytoskeleton organization"/>
    <property type="evidence" value="ECO:0007669"/>
    <property type="project" value="TreeGrafter"/>
</dbReference>
<dbReference type="SMART" id="SM00735">
    <property type="entry name" value="ZM"/>
    <property type="match status" value="1"/>
</dbReference>
<dbReference type="InterPro" id="IPR031847">
    <property type="entry name" value="PDLI1-4/Zasp-like_mid"/>
</dbReference>
<feature type="compositionally biased region" description="Basic and acidic residues" evidence="6">
    <location>
        <begin position="519"/>
        <end position="530"/>
    </location>
</feature>
<feature type="region of interest" description="Disordered" evidence="6">
    <location>
        <begin position="283"/>
        <end position="377"/>
    </location>
</feature>
<dbReference type="PROSITE" id="PS50023">
    <property type="entry name" value="LIM_DOMAIN_2"/>
    <property type="match status" value="3"/>
</dbReference>
<dbReference type="InterPro" id="IPR050604">
    <property type="entry name" value="PDZ-LIM_domain"/>
</dbReference>
<feature type="compositionally biased region" description="Basic and acidic residues" evidence="6">
    <location>
        <begin position="1345"/>
        <end position="1358"/>
    </location>
</feature>
<feature type="compositionally biased region" description="Polar residues" evidence="6">
    <location>
        <begin position="820"/>
        <end position="829"/>
    </location>
</feature>
<feature type="compositionally biased region" description="Polar residues" evidence="6">
    <location>
        <begin position="1935"/>
        <end position="1945"/>
    </location>
</feature>
<feature type="compositionally biased region" description="Acidic residues" evidence="6">
    <location>
        <begin position="738"/>
        <end position="755"/>
    </location>
</feature>
<protein>
    <recommendedName>
        <fullName evidence="9">PDZ domain-containing protein</fullName>
    </recommendedName>
</protein>
<dbReference type="Gene3D" id="2.10.110.10">
    <property type="entry name" value="Cysteine Rich Protein"/>
    <property type="match status" value="4"/>
</dbReference>
<feature type="compositionally biased region" description="Acidic residues" evidence="6">
    <location>
        <begin position="932"/>
        <end position="946"/>
    </location>
</feature>
<dbReference type="InterPro" id="IPR001478">
    <property type="entry name" value="PDZ"/>
</dbReference>